<dbReference type="STRING" id="1109443.G4TQP2"/>
<keyword evidence="8" id="KW-1185">Reference proteome</keyword>
<feature type="region of interest" description="Disordered" evidence="5">
    <location>
        <begin position="498"/>
        <end position="523"/>
    </location>
</feature>
<dbReference type="InterPro" id="IPR059023">
    <property type="entry name" value="RNA_hel_CTD"/>
</dbReference>
<dbReference type="Pfam" id="PF04408">
    <property type="entry name" value="WHD_HA2"/>
    <property type="match status" value="1"/>
</dbReference>
<dbReference type="GO" id="GO:0004386">
    <property type="term" value="F:helicase activity"/>
    <property type="evidence" value="ECO:0007669"/>
    <property type="project" value="UniProtKB-KW"/>
</dbReference>
<dbReference type="PANTHER" id="PTHR18934:SF267">
    <property type="entry name" value="ATP-DEPENDENT RNA HELICASE YLR419W-RELATED"/>
    <property type="match status" value="1"/>
</dbReference>
<dbReference type="PANTHER" id="PTHR18934">
    <property type="entry name" value="ATP-DEPENDENT RNA HELICASE"/>
    <property type="match status" value="1"/>
</dbReference>
<dbReference type="InterPro" id="IPR011709">
    <property type="entry name" value="DEAD-box_helicase_OB_fold"/>
</dbReference>
<dbReference type="CDD" id="cd17917">
    <property type="entry name" value="DEXHc_RHA-like"/>
    <property type="match status" value="1"/>
</dbReference>
<dbReference type="InParanoid" id="G4TQP2"/>
<keyword evidence="1" id="KW-0547">Nucleotide-binding</keyword>
<dbReference type="GO" id="GO:0016787">
    <property type="term" value="F:hydrolase activity"/>
    <property type="evidence" value="ECO:0007669"/>
    <property type="project" value="UniProtKB-KW"/>
</dbReference>
<dbReference type="FunFam" id="1.20.120.1080:FF:000002">
    <property type="entry name" value="Putative ATP-dependent RNA helicase DHX36"/>
    <property type="match status" value="1"/>
</dbReference>
<dbReference type="Pfam" id="PF24385">
    <property type="entry name" value="DSRM_DHX29"/>
    <property type="match status" value="1"/>
</dbReference>
<evidence type="ECO:0000256" key="4">
    <source>
        <dbReference type="ARBA" id="ARBA00022840"/>
    </source>
</evidence>
<dbReference type="Proteomes" id="UP000007148">
    <property type="component" value="Unassembled WGS sequence"/>
</dbReference>
<evidence type="ECO:0000259" key="6">
    <source>
        <dbReference type="PROSITE" id="PS51192"/>
    </source>
</evidence>
<dbReference type="EMBL" id="CAFZ01000240">
    <property type="protein sequence ID" value="CCA73631.1"/>
    <property type="molecule type" value="Genomic_DNA"/>
</dbReference>
<dbReference type="InterPro" id="IPR048333">
    <property type="entry name" value="HA2_WH"/>
</dbReference>
<feature type="domain" description="Helicase ATP-binding" evidence="6">
    <location>
        <begin position="564"/>
        <end position="722"/>
    </location>
</feature>
<protein>
    <submittedName>
        <fullName evidence="7">Related to helicases</fullName>
    </submittedName>
</protein>
<dbReference type="OMA" id="LFRVCNM"/>
<dbReference type="SMART" id="SM00487">
    <property type="entry name" value="DEXDc"/>
    <property type="match status" value="1"/>
</dbReference>
<dbReference type="OrthoDB" id="5600252at2759"/>
<evidence type="ECO:0000313" key="8">
    <source>
        <dbReference type="Proteomes" id="UP000007148"/>
    </source>
</evidence>
<organism evidence="7 8">
    <name type="scientific">Serendipita indica (strain DSM 11827)</name>
    <name type="common">Root endophyte fungus</name>
    <name type="synonym">Piriformospora indica</name>
    <dbReference type="NCBI Taxonomy" id="1109443"/>
    <lineage>
        <taxon>Eukaryota</taxon>
        <taxon>Fungi</taxon>
        <taxon>Dikarya</taxon>
        <taxon>Basidiomycota</taxon>
        <taxon>Agaricomycotina</taxon>
        <taxon>Agaricomycetes</taxon>
        <taxon>Sebacinales</taxon>
        <taxon>Serendipitaceae</taxon>
        <taxon>Serendipita</taxon>
    </lineage>
</organism>
<dbReference type="InterPro" id="IPR007502">
    <property type="entry name" value="Helicase-assoc_dom"/>
</dbReference>
<dbReference type="SUPFAM" id="SSF52540">
    <property type="entry name" value="P-loop containing nucleoside triphosphate hydrolases"/>
    <property type="match status" value="1"/>
</dbReference>
<dbReference type="FunCoup" id="G4TQP2">
    <property type="interactions" value="465"/>
</dbReference>
<dbReference type="Pfam" id="PF07717">
    <property type="entry name" value="OB_NTP_bind"/>
    <property type="match status" value="1"/>
</dbReference>
<dbReference type="HOGENOM" id="CLU_001832_4_0_1"/>
<dbReference type="Pfam" id="PF26026">
    <property type="entry name" value="RNA_hel_CTD"/>
    <property type="match status" value="1"/>
</dbReference>
<gene>
    <name evidence="7" type="ORF">PIIN_07584</name>
</gene>
<reference evidence="7 8" key="1">
    <citation type="journal article" date="2011" name="PLoS Pathog.">
        <title>Endophytic Life Strategies Decoded by Genome and Transcriptome Analyses of the Mutualistic Root Symbiont Piriformospora indica.</title>
        <authorList>
            <person name="Zuccaro A."/>
            <person name="Lahrmann U."/>
            <person name="Guldener U."/>
            <person name="Langen G."/>
            <person name="Pfiffi S."/>
            <person name="Biedenkopf D."/>
            <person name="Wong P."/>
            <person name="Samans B."/>
            <person name="Grimm C."/>
            <person name="Basiewicz M."/>
            <person name="Murat C."/>
            <person name="Martin F."/>
            <person name="Kogel K.H."/>
        </authorList>
    </citation>
    <scope>NUCLEOTIDE SEQUENCE [LARGE SCALE GENOMIC DNA]</scope>
    <source>
        <strain evidence="7 8">DSM 11827</strain>
    </source>
</reference>
<dbReference type="Gene3D" id="3.40.50.300">
    <property type="entry name" value="P-loop containing nucleotide triphosphate hydrolases"/>
    <property type="match status" value="2"/>
</dbReference>
<dbReference type="eggNOG" id="KOG0920">
    <property type="taxonomic scope" value="Eukaryota"/>
</dbReference>
<keyword evidence="4" id="KW-0067">ATP-binding</keyword>
<proteinExistence type="predicted"/>
<dbReference type="InterPro" id="IPR014001">
    <property type="entry name" value="Helicase_ATP-bd"/>
</dbReference>
<feature type="region of interest" description="Disordered" evidence="5">
    <location>
        <begin position="1"/>
        <end position="48"/>
    </location>
</feature>
<accession>G4TQP2</accession>
<evidence type="ECO:0000256" key="1">
    <source>
        <dbReference type="ARBA" id="ARBA00022741"/>
    </source>
</evidence>
<comment type="caution">
    <text evidence="7">The sequence shown here is derived from an EMBL/GenBank/DDBJ whole genome shotgun (WGS) entry which is preliminary data.</text>
</comment>
<sequence>MPPRKNIVKSGNAGTSSKGQKPKQDDSGSSSAPSGPPPLFPPGSKTPLSLLYERCQKNGWDKPEVQTFRRGEQFSAVVIVQKKNPRTSAKETIRLEPHPPKEMPSLLEAKHWAATYALYRVSNTSGVLPAGPRGYWQELAEEHRKAPEHLKWQYDPDPFAAKAAVEERQRKAAAKREKADDPDELDLGSFDRGVEVRMGAKLRDAVESAVKKVIQEFPEVQGSEDVSFLEDDALIGSLSALGFKAGSIRTTLEALSSNSAFTSALLVASPPLEAALEYLLLHTPESELPKQFQPSKKSSNPFVSSAHAGGESLQRRWMEDRAVKEAGYPRLIVNECIEECPDNLDLVFELLTHRLLGLSNPSFVDEYDRELCKAARNEELEAIQSVYPDVTFNEALSILTIPIEGTPATLNIIYSAHHPYPLGSRIPPFYVTSDTLPAYLRLYFVMRIAETLFPNGQRVEDEGICFNGVEAALVAWSEIEGDTPPKLEDVLRNLAPPRKERATRDPVQTLKGKPRRVARTGARDTRSDEVVLKEFTELKRRPAYQEMETQRKRLPAWEFKNELVETIRKNQVTIVVGETVPQFILDEEIESKRGSSASIIITQPRRVSVLGVSSRVSTERTDDGSVGYAIRGESRVRPSTKLLFCTTGVLLRRLAGGDDLENVTHVVVDEVHERSVDSDFLLLELREMIKANKSLKVVLMSATINQKTFSAYFDNAPVIEIPGRTYPVTDVYLEEILPLVNYQPQPVRGGERFTAEQSQSFRSFFETAGIDQETIKSLEMLKKADRIDYQLVTAIVKHILRQNEKGAILISCLTSITIDDVIYVIDGGKVKENDYDPETGLARLEETLVTRASANQRRGRAGRVQAGTCYKLFTKRDWDNMRKFPVPEMQRVPLDSLLLQIKVTRSEEDPKQYLSRSIDPPKLQAMDSAWAALEELGAVDPDGNILSLGRYMSMLPVDLRLGKMMILGTLFGCLSTALTIVACLSSKPLFVSPMDKREEANKARAKFSTENSDILTNVNAFNECLVERGRKKGGISSFCEENFISYSTFRDIVSLRAEFASALSDIGFIPFGIDPSDPRLNVNESNTNLVKAIIVGGLWPRISKAVLPKAVFERVAAGSTQKEHQAKEVKYFTQEGRAFIHPSSTLFSQTTYKSRFLTYFTKVETSKIFLRDVTEVPLYGLLLFGGVVRIKHIGGGINVGSDWLHLKASPRIGVLINQLRRLLDAQMGKAIDDAALSAVSSDNPIVDVMLSLLNRDGLDPDAL</sequence>
<evidence type="ECO:0000313" key="7">
    <source>
        <dbReference type="EMBL" id="CCA73631.1"/>
    </source>
</evidence>
<keyword evidence="3 7" id="KW-0347">Helicase</keyword>
<dbReference type="GO" id="GO:0005524">
    <property type="term" value="F:ATP binding"/>
    <property type="evidence" value="ECO:0007669"/>
    <property type="project" value="UniProtKB-KW"/>
</dbReference>
<evidence type="ECO:0000256" key="5">
    <source>
        <dbReference type="SAM" id="MobiDB-lite"/>
    </source>
</evidence>
<name>G4TQP2_SERID</name>
<dbReference type="GO" id="GO:0003723">
    <property type="term" value="F:RNA binding"/>
    <property type="evidence" value="ECO:0007669"/>
    <property type="project" value="TreeGrafter"/>
</dbReference>
<dbReference type="SMART" id="SM00847">
    <property type="entry name" value="HA2"/>
    <property type="match status" value="1"/>
</dbReference>
<dbReference type="Gene3D" id="1.20.120.1080">
    <property type="match status" value="1"/>
</dbReference>
<dbReference type="InterPro" id="IPR056328">
    <property type="entry name" value="DSRM_DHX29"/>
</dbReference>
<evidence type="ECO:0000256" key="2">
    <source>
        <dbReference type="ARBA" id="ARBA00022801"/>
    </source>
</evidence>
<dbReference type="PROSITE" id="PS51192">
    <property type="entry name" value="HELICASE_ATP_BIND_1"/>
    <property type="match status" value="1"/>
</dbReference>
<dbReference type="Pfam" id="PF21010">
    <property type="entry name" value="HA2_C"/>
    <property type="match status" value="1"/>
</dbReference>
<dbReference type="AlphaFoldDB" id="G4TQP2"/>
<evidence type="ECO:0000256" key="3">
    <source>
        <dbReference type="ARBA" id="ARBA00022806"/>
    </source>
</evidence>
<dbReference type="InterPro" id="IPR027417">
    <property type="entry name" value="P-loop_NTPase"/>
</dbReference>
<keyword evidence="2" id="KW-0378">Hydrolase</keyword>
<dbReference type="SUPFAM" id="SSF54768">
    <property type="entry name" value="dsRNA-binding domain-like"/>
    <property type="match status" value="1"/>
</dbReference>